<keyword evidence="2" id="KW-1185">Reference proteome</keyword>
<proteinExistence type="predicted"/>
<dbReference type="KEGG" id="sesp:BN6_58130"/>
<name>K0K437_SACES</name>
<dbReference type="RefSeq" id="WP_015103182.1">
    <property type="nucleotide sequence ID" value="NC_019673.1"/>
</dbReference>
<dbReference type="BioCyc" id="SESP1179773:BN6_RS45070-MONOMER"/>
<evidence type="ECO:0000313" key="1">
    <source>
        <dbReference type="EMBL" id="CCH33071.1"/>
    </source>
</evidence>
<dbReference type="PATRIC" id="fig|1179773.3.peg.5843"/>
<dbReference type="Proteomes" id="UP000006281">
    <property type="component" value="Chromosome"/>
</dbReference>
<dbReference type="STRING" id="1179773.BN6_58130"/>
<organism evidence="1 2">
    <name type="scientific">Saccharothrix espanaensis (strain ATCC 51144 / DSM 44229 / JCM 9112 / NBRC 15066 / NRRL 15764)</name>
    <dbReference type="NCBI Taxonomy" id="1179773"/>
    <lineage>
        <taxon>Bacteria</taxon>
        <taxon>Bacillati</taxon>
        <taxon>Actinomycetota</taxon>
        <taxon>Actinomycetes</taxon>
        <taxon>Pseudonocardiales</taxon>
        <taxon>Pseudonocardiaceae</taxon>
        <taxon>Saccharothrix</taxon>
    </lineage>
</organism>
<reference evidence="1 2" key="1">
    <citation type="journal article" date="2012" name="BMC Genomics">
        <title>Complete genome sequence of Saccharothrix espanaensis DSM 44229T and comparison to the other completely sequenced Pseudonocardiaceae.</title>
        <authorList>
            <person name="Strobel T."/>
            <person name="Al-Dilaimi A."/>
            <person name="Blom J."/>
            <person name="Gessner A."/>
            <person name="Kalinowski J."/>
            <person name="Luzhetska M."/>
            <person name="Puhler A."/>
            <person name="Szczepanowski R."/>
            <person name="Bechthold A."/>
            <person name="Ruckert C."/>
        </authorList>
    </citation>
    <scope>NUCLEOTIDE SEQUENCE [LARGE SCALE GENOMIC DNA]</scope>
    <source>
        <strain evidence="2">ATCC 51144 / DSM 44229 / JCM 9112 / NBRC 15066 / NRRL 15764</strain>
    </source>
</reference>
<accession>K0K437</accession>
<dbReference type="HOGENOM" id="CLU_2737633_0_0_11"/>
<sequence length="71" mass="7737">MYTVSGTSTGLGRPTGSFDMIFARRGAFVHLTAPDSTTWWSAQVSAPHVRDPRTVEMDELLETFATGTGRC</sequence>
<dbReference type="EMBL" id="HE804045">
    <property type="protein sequence ID" value="CCH33071.1"/>
    <property type="molecule type" value="Genomic_DNA"/>
</dbReference>
<dbReference type="OrthoDB" id="9782160at2"/>
<protein>
    <submittedName>
        <fullName evidence="1">Uncharacterized protein</fullName>
    </submittedName>
</protein>
<evidence type="ECO:0000313" key="2">
    <source>
        <dbReference type="Proteomes" id="UP000006281"/>
    </source>
</evidence>
<gene>
    <name evidence="1" type="ordered locus">BN6_58130</name>
</gene>
<dbReference type="AlphaFoldDB" id="K0K437"/>